<dbReference type="KEGG" id="lenr:94169615"/>
<dbReference type="AlphaFoldDB" id="A0A836KMC5"/>
<comment type="caution">
    <text evidence="2">The sequence shown here is derived from an EMBL/GenBank/DDBJ whole genome shotgun (WGS) entry which is preliminary data.</text>
</comment>
<gene>
    <name evidence="2" type="ORF">CUR178_02345</name>
</gene>
<feature type="compositionally biased region" description="Basic and acidic residues" evidence="1">
    <location>
        <begin position="390"/>
        <end position="400"/>
    </location>
</feature>
<feature type="region of interest" description="Disordered" evidence="1">
    <location>
        <begin position="34"/>
        <end position="54"/>
    </location>
</feature>
<reference evidence="2 3" key="1">
    <citation type="submission" date="2021-02" db="EMBL/GenBank/DDBJ databases">
        <title>Leishmania (Mundinia) enrietti genome sequencing and assembly.</title>
        <authorList>
            <person name="Almutairi H."/>
            <person name="Gatherer D."/>
        </authorList>
    </citation>
    <scope>NUCLEOTIDE SEQUENCE [LARGE SCALE GENOMIC DNA]</scope>
    <source>
        <strain evidence="2">CUR178</strain>
    </source>
</reference>
<dbReference type="OrthoDB" id="272958at2759"/>
<dbReference type="Proteomes" id="UP000674179">
    <property type="component" value="Chromosome 32"/>
</dbReference>
<feature type="compositionally biased region" description="Polar residues" evidence="1">
    <location>
        <begin position="134"/>
        <end position="144"/>
    </location>
</feature>
<feature type="region of interest" description="Disordered" evidence="1">
    <location>
        <begin position="378"/>
        <end position="402"/>
    </location>
</feature>
<sequence length="1043" mass="112867">MEVNIRAISDALDGILAAEASAASRQTHSAIIKRQSPLVSQSNTNSSQSKRLKSVALRTVEAPFSNRKSEARADAGSVIESSPGVKKSPTPRNSTPPPQASFSDGNEEELLNRRTKRKGLSLEITREPDRRSSPPLSNAEKNSNSTVADFLARLGSIELVTFKVVEATGVGVDAVLLTPRNVGRWLSRCRLPSNSWVTSVSLSREACVLLQLENQEDMRRRKESLSHTHSSGSDKVAGSSTETFMVQDFIAMLVVEDGIERRSLHANSLAFPNEERYLFNVVVETSSSARGSFLTLASTSAAPGSATALKIPGALLKAFVRIAVRPTESESRIKLIKVRAVCFFHSDTWTAAQLTPVQKHSASLEEEGKATLRESMMAVRPKAQSTNEGMPERVAEETKTTETSLLSLAKHGQDRKSEGVAHPALSGHDPGAHIANFVKAVALARLRQDSAVPKRSCLSGVSDVEYDWFLDTLVDVSTAKVTQDRAASQACTPEADSEAPALEYIRTLQAWNSAPALCVEAALTYCLSETTSFSASTLLGSGFFGHEAQEHLSQPFKLHVFVVSFSEGIDRGGAQAYSSGVSLPPVHIMSAIASEVASLGYTTELLFTCPVNNGFGCAIRPYSCSSGHQDAHYKLIFVVPAQSSSEGEEGSAAGTMEFLLRTALSIFLDSSDMRGSRLSLGCAFSSHSTLETRKPCGALRLLIDGIRCFDYLMPVLAEWAEASGSLRYYGSAAQRTLQLLFFPSCFISNGDDGRSGDLSQLRHEAQWSGLSLRLSGIWRKNTDEAESVADDIVALEADCHCPATYVWQSGRGALRLVLTDAHFMEYLTFVDGLVAPSPLVSLATSYYRTEVDSAAHTLPLTTFSEAPWMILLQAAERLHKSSVESAAAFNKDAAADFFALRRRITISFAFHILSTGFKRGWARVSASIPLCDGNIRDAAIELQEVRLPLVAGMVSGENGACDALRILDEDAFMDTLLQWQYPFPNVVVLHCTDILRAGPKPSPAPTTPPRASSSRAREGVLSLFSEELLHTFVAVSKPDEALS</sequence>
<dbReference type="RefSeq" id="XP_067690208.1">
    <property type="nucleotide sequence ID" value="XM_067834105.1"/>
</dbReference>
<keyword evidence="3" id="KW-1185">Reference proteome</keyword>
<evidence type="ECO:0000256" key="1">
    <source>
        <dbReference type="SAM" id="MobiDB-lite"/>
    </source>
</evidence>
<organism evidence="2 3">
    <name type="scientific">Leishmania enriettii</name>
    <dbReference type="NCBI Taxonomy" id="5663"/>
    <lineage>
        <taxon>Eukaryota</taxon>
        <taxon>Discoba</taxon>
        <taxon>Euglenozoa</taxon>
        <taxon>Kinetoplastea</taxon>
        <taxon>Metakinetoplastina</taxon>
        <taxon>Trypanosomatida</taxon>
        <taxon>Trypanosomatidae</taxon>
        <taxon>Leishmaniinae</taxon>
        <taxon>Leishmania</taxon>
    </lineage>
</organism>
<dbReference type="GeneID" id="94169615"/>
<proteinExistence type="predicted"/>
<accession>A0A836KMC5</accession>
<feature type="region of interest" description="Disordered" evidence="1">
    <location>
        <begin position="66"/>
        <end position="144"/>
    </location>
</feature>
<name>A0A836KMC5_LEIEN</name>
<feature type="compositionally biased region" description="Polar residues" evidence="1">
    <location>
        <begin position="37"/>
        <end position="49"/>
    </location>
</feature>
<dbReference type="EMBL" id="JAFHKP010000032">
    <property type="protein sequence ID" value="KAG5471038.1"/>
    <property type="molecule type" value="Genomic_DNA"/>
</dbReference>
<evidence type="ECO:0000313" key="2">
    <source>
        <dbReference type="EMBL" id="KAG5471038.1"/>
    </source>
</evidence>
<protein>
    <submittedName>
        <fullName evidence="2">Uncharacterized protein</fullName>
    </submittedName>
</protein>
<evidence type="ECO:0000313" key="3">
    <source>
        <dbReference type="Proteomes" id="UP000674179"/>
    </source>
</evidence>